<proteinExistence type="predicted"/>
<evidence type="ECO:0000313" key="2">
    <source>
        <dbReference type="Proteomes" id="UP000275385"/>
    </source>
</evidence>
<dbReference type="EMBL" id="QVQW01000003">
    <property type="protein sequence ID" value="RKU49022.1"/>
    <property type="molecule type" value="Genomic_DNA"/>
</dbReference>
<accession>A0A420YMD6</accession>
<reference evidence="1 2" key="1">
    <citation type="submission" date="2018-08" db="EMBL/GenBank/DDBJ databases">
        <title>Draft genome of the lignicolous fungus Coniochaeta pulveracea.</title>
        <authorList>
            <person name="Borstlap C.J."/>
            <person name="De Witt R.N."/>
            <person name="Botha A."/>
            <person name="Volschenk H."/>
        </authorList>
    </citation>
    <scope>NUCLEOTIDE SEQUENCE [LARGE SCALE GENOMIC DNA]</scope>
    <source>
        <strain evidence="1 2">CAB683</strain>
    </source>
</reference>
<organism evidence="1 2">
    <name type="scientific">Coniochaeta pulveracea</name>
    <dbReference type="NCBI Taxonomy" id="177199"/>
    <lineage>
        <taxon>Eukaryota</taxon>
        <taxon>Fungi</taxon>
        <taxon>Dikarya</taxon>
        <taxon>Ascomycota</taxon>
        <taxon>Pezizomycotina</taxon>
        <taxon>Sordariomycetes</taxon>
        <taxon>Sordariomycetidae</taxon>
        <taxon>Coniochaetales</taxon>
        <taxon>Coniochaetaceae</taxon>
        <taxon>Coniochaeta</taxon>
    </lineage>
</organism>
<sequence length="127" mass="13261">MVAATAIPATAPFDNAESRFDEALGLDSGCDVVGKESVGSSTAVTVTWDPSFAVVVISTVLRDEVPLDISAIVAVCGSVSVVVVINPGIEFPTGPVNVVLYLVEAGCRYVLHSCSYIFQTPVDVRQT</sequence>
<name>A0A420YMD6_9PEZI</name>
<dbReference type="AlphaFoldDB" id="A0A420YMD6"/>
<keyword evidence="2" id="KW-1185">Reference proteome</keyword>
<protein>
    <submittedName>
        <fullName evidence="1">Uncharacterized protein</fullName>
    </submittedName>
</protein>
<dbReference type="Proteomes" id="UP000275385">
    <property type="component" value="Unassembled WGS sequence"/>
</dbReference>
<comment type="caution">
    <text evidence="1">The sequence shown here is derived from an EMBL/GenBank/DDBJ whole genome shotgun (WGS) entry which is preliminary data.</text>
</comment>
<evidence type="ECO:0000313" key="1">
    <source>
        <dbReference type="EMBL" id="RKU49022.1"/>
    </source>
</evidence>
<gene>
    <name evidence="1" type="ORF">DL546_009734</name>
</gene>